<dbReference type="InterPro" id="IPR003786">
    <property type="entry name" value="FdhD"/>
</dbReference>
<dbReference type="Pfam" id="PF02634">
    <property type="entry name" value="FdhD-NarQ"/>
    <property type="match status" value="1"/>
</dbReference>
<dbReference type="AlphaFoldDB" id="A0AAC9I7K8"/>
<dbReference type="HAMAP" id="MF_00187">
    <property type="entry name" value="FdhD"/>
    <property type="match status" value="1"/>
</dbReference>
<dbReference type="PIRSF" id="PIRSF015626">
    <property type="entry name" value="FdhD"/>
    <property type="match status" value="1"/>
</dbReference>
<feature type="binding site" evidence="3">
    <location>
        <begin position="246"/>
        <end position="251"/>
    </location>
    <ligand>
        <name>Mo-bis(molybdopterin guanine dinucleotide)</name>
        <dbReference type="ChEBI" id="CHEBI:60539"/>
    </ligand>
</feature>
<comment type="subcellular location">
    <subcellularLocation>
        <location evidence="3">Cytoplasm</location>
    </subcellularLocation>
</comment>
<protein>
    <recommendedName>
        <fullName evidence="3">Sulfur carrier protein FdhD</fullName>
    </recommendedName>
</protein>
<evidence type="ECO:0000256" key="1">
    <source>
        <dbReference type="ARBA" id="ARBA00022490"/>
    </source>
</evidence>
<feature type="active site" description="Cysteine persulfide intermediate" evidence="3">
    <location>
        <position position="109"/>
    </location>
</feature>
<dbReference type="PANTHER" id="PTHR30592">
    <property type="entry name" value="FORMATE DEHYDROGENASE"/>
    <property type="match status" value="1"/>
</dbReference>
<dbReference type="GO" id="GO:0097163">
    <property type="term" value="F:sulfur carrier activity"/>
    <property type="evidence" value="ECO:0007669"/>
    <property type="project" value="UniProtKB-UniRule"/>
</dbReference>
<dbReference type="GO" id="GO:0006777">
    <property type="term" value="P:Mo-molybdopterin cofactor biosynthetic process"/>
    <property type="evidence" value="ECO:0007669"/>
    <property type="project" value="UniProtKB-UniRule"/>
</dbReference>
<dbReference type="NCBIfam" id="TIGR00129">
    <property type="entry name" value="fdhD_narQ"/>
    <property type="match status" value="1"/>
</dbReference>
<sequence>MDIKKHKGFFYNGDQISEVEDSIITEVALKIAVNSVPFTVTMQTPGNERDLVRGILFTEKIYQNSLPIGMEIKSRDKSGAITSINAVVPSHLVLKDFAGNRNVISSSSCGLCGKTELDDLGVANSKVSKKIDIRLLEKMFDEVYENQKVFKESGGSHAAGAFTIDGRLLKVQEDIGRHNAVDKVIGHLIQNNLMGEVACLTVSGRVSYEIISKAKEAGITFLASVSSPSSLAITTAEELGITLMGFCRKNKLTIYTNSNQVIQNSPLWIGDEVKN</sequence>
<dbReference type="SUPFAM" id="SSF53927">
    <property type="entry name" value="Cytidine deaminase-like"/>
    <property type="match status" value="1"/>
</dbReference>
<dbReference type="Gene3D" id="3.40.140.10">
    <property type="entry name" value="Cytidine Deaminase, domain 2"/>
    <property type="match status" value="1"/>
</dbReference>
<dbReference type="Gene3D" id="3.10.20.10">
    <property type="match status" value="1"/>
</dbReference>
<evidence type="ECO:0000313" key="4">
    <source>
        <dbReference type="EMBL" id="AOW11325.1"/>
    </source>
</evidence>
<dbReference type="PANTHER" id="PTHR30592:SF1">
    <property type="entry name" value="SULFUR CARRIER PROTEIN FDHD"/>
    <property type="match status" value="1"/>
</dbReference>
<proteinExistence type="inferred from homology"/>
<name>A0AAC9I7K8_9FLAO</name>
<dbReference type="GO" id="GO:0005737">
    <property type="term" value="C:cytoplasm"/>
    <property type="evidence" value="ECO:0007669"/>
    <property type="project" value="UniProtKB-SubCell"/>
</dbReference>
<evidence type="ECO:0000313" key="5">
    <source>
        <dbReference type="Proteomes" id="UP000175968"/>
    </source>
</evidence>
<evidence type="ECO:0000256" key="3">
    <source>
        <dbReference type="HAMAP-Rule" id="MF_00187"/>
    </source>
</evidence>
<dbReference type="EMBL" id="CP017479">
    <property type="protein sequence ID" value="AOW11325.1"/>
    <property type="molecule type" value="Genomic_DNA"/>
</dbReference>
<gene>
    <name evidence="3" type="primary">fdhD</name>
    <name evidence="4" type="ORF">EM308_09105</name>
</gene>
<keyword evidence="5" id="KW-1185">Reference proteome</keyword>
<accession>A0AAC9I7K8</accession>
<reference evidence="4 5" key="1">
    <citation type="submission" date="2016-10" db="EMBL/GenBank/DDBJ databases">
        <title>Flavobacterium gilvum sp. nov., isolated from stream water.</title>
        <authorList>
            <person name="Shin S.-K."/>
            <person name="Cho Y.-J."/>
            <person name="Yi H."/>
        </authorList>
    </citation>
    <scope>NUCLEOTIDE SEQUENCE [LARGE SCALE GENOMIC DNA]</scope>
    <source>
        <strain evidence="4 5">EM1308</strain>
    </source>
</reference>
<evidence type="ECO:0000256" key="2">
    <source>
        <dbReference type="ARBA" id="ARBA00023150"/>
    </source>
</evidence>
<dbReference type="KEGG" id="fgl:EM308_09105"/>
<keyword evidence="1 3" id="KW-0963">Cytoplasm</keyword>
<organism evidence="4 5">
    <name type="scientific">Flavobacterium gilvum</name>
    <dbReference type="NCBI Taxonomy" id="1492737"/>
    <lineage>
        <taxon>Bacteria</taxon>
        <taxon>Pseudomonadati</taxon>
        <taxon>Bacteroidota</taxon>
        <taxon>Flavobacteriia</taxon>
        <taxon>Flavobacteriales</taxon>
        <taxon>Flavobacteriaceae</taxon>
        <taxon>Flavobacterium</taxon>
    </lineage>
</organism>
<dbReference type="Proteomes" id="UP000175968">
    <property type="component" value="Chromosome"/>
</dbReference>
<dbReference type="GO" id="GO:0016783">
    <property type="term" value="F:sulfurtransferase activity"/>
    <property type="evidence" value="ECO:0007669"/>
    <property type="project" value="InterPro"/>
</dbReference>
<keyword evidence="2 3" id="KW-0501">Molybdenum cofactor biosynthesis</keyword>
<dbReference type="RefSeq" id="WP_070261925.1">
    <property type="nucleotide sequence ID" value="NZ_CP017479.1"/>
</dbReference>
<comment type="function">
    <text evidence="3">Required for formate dehydrogenase (FDH) activity. Acts as a sulfur carrier protein that transfers sulfur from IscS to the molybdenum cofactor prior to its insertion into FDH.</text>
</comment>
<comment type="similarity">
    <text evidence="3">Belongs to the FdhD family.</text>
</comment>
<dbReference type="InterPro" id="IPR016193">
    <property type="entry name" value="Cytidine_deaminase-like"/>
</dbReference>